<evidence type="ECO:0000259" key="7">
    <source>
        <dbReference type="PROSITE" id="PS50075"/>
    </source>
</evidence>
<dbReference type="SMART" id="SM01294">
    <property type="entry name" value="PKS_PP_betabranch"/>
    <property type="match status" value="1"/>
</dbReference>
<dbReference type="CDD" id="cd05931">
    <property type="entry name" value="FAAL"/>
    <property type="match status" value="1"/>
</dbReference>
<dbReference type="GO" id="GO:0005886">
    <property type="term" value="C:plasma membrane"/>
    <property type="evidence" value="ECO:0007669"/>
    <property type="project" value="TreeGrafter"/>
</dbReference>
<dbReference type="SMART" id="SM00823">
    <property type="entry name" value="PKS_PP"/>
    <property type="match status" value="1"/>
</dbReference>
<dbReference type="GO" id="GO:0016874">
    <property type="term" value="F:ligase activity"/>
    <property type="evidence" value="ECO:0007669"/>
    <property type="project" value="UniProtKB-KW"/>
</dbReference>
<dbReference type="PANTHER" id="PTHR22754:SF32">
    <property type="entry name" value="DISCO-INTERACTING PROTEIN 2"/>
    <property type="match status" value="1"/>
</dbReference>
<accession>M5U9U1</accession>
<organism evidence="8 9">
    <name type="scientific">Rhodopirellula sallentina SM41</name>
    <dbReference type="NCBI Taxonomy" id="1263870"/>
    <lineage>
        <taxon>Bacteria</taxon>
        <taxon>Pseudomonadati</taxon>
        <taxon>Planctomycetota</taxon>
        <taxon>Planctomycetia</taxon>
        <taxon>Pirellulales</taxon>
        <taxon>Pirellulaceae</taxon>
        <taxon>Rhodopirellula</taxon>
    </lineage>
</organism>
<evidence type="ECO:0000256" key="5">
    <source>
        <dbReference type="ARBA" id="ARBA00022832"/>
    </source>
</evidence>
<dbReference type="GO" id="GO:0031177">
    <property type="term" value="F:phosphopantetheine binding"/>
    <property type="evidence" value="ECO:0007669"/>
    <property type="project" value="InterPro"/>
</dbReference>
<dbReference type="EMBL" id="ANOH01000407">
    <property type="protein sequence ID" value="EMI52763.1"/>
    <property type="molecule type" value="Genomic_DNA"/>
</dbReference>
<dbReference type="FunFam" id="3.40.50.12780:FF:000013">
    <property type="entry name" value="Long-chain-fatty-acid--AMP ligase FadD32"/>
    <property type="match status" value="1"/>
</dbReference>
<keyword evidence="9" id="KW-1185">Reference proteome</keyword>
<dbReference type="Gene3D" id="3.40.50.12780">
    <property type="entry name" value="N-terminal domain of ligase-like"/>
    <property type="match status" value="1"/>
</dbReference>
<dbReference type="RefSeq" id="WP_008687062.1">
    <property type="nucleotide sequence ID" value="NZ_ANOH01000407.1"/>
</dbReference>
<evidence type="ECO:0000313" key="9">
    <source>
        <dbReference type="Proteomes" id="UP000011885"/>
    </source>
</evidence>
<dbReference type="InterPro" id="IPR042099">
    <property type="entry name" value="ANL_N_sf"/>
</dbReference>
<dbReference type="GO" id="GO:0006633">
    <property type="term" value="P:fatty acid biosynthetic process"/>
    <property type="evidence" value="ECO:0007669"/>
    <property type="project" value="TreeGrafter"/>
</dbReference>
<keyword evidence="2" id="KW-0596">Phosphopantetheine</keyword>
<comment type="caution">
    <text evidence="8">The sequence shown here is derived from an EMBL/GenBank/DDBJ whole genome shotgun (WGS) entry which is preliminary data.</text>
</comment>
<dbReference type="PATRIC" id="fig|1263870.3.peg.6206"/>
<dbReference type="AlphaFoldDB" id="M5U9U1"/>
<keyword evidence="5" id="KW-0276">Fatty acid metabolism</keyword>
<dbReference type="GO" id="GO:0071766">
    <property type="term" value="P:Actinobacterium-type cell wall biogenesis"/>
    <property type="evidence" value="ECO:0007669"/>
    <property type="project" value="UniProtKB-ARBA"/>
</dbReference>
<dbReference type="Pfam" id="PF00501">
    <property type="entry name" value="AMP-binding"/>
    <property type="match status" value="1"/>
</dbReference>
<name>M5U9U1_9BACT</name>
<dbReference type="GO" id="GO:0070566">
    <property type="term" value="F:adenylyltransferase activity"/>
    <property type="evidence" value="ECO:0007669"/>
    <property type="project" value="TreeGrafter"/>
</dbReference>
<sequence length="722" mass="79560">MHLNTDSAAQIIPRLPTLLHVLRERAERHPNRAALSFINDDQQETTITYGELTARVTEVAQRILAADHNVEPGDRAILLFPAGLDFIVGLFACHAARVVPVPACYPKPGRAMPQLDAAISDCSPSFLLSDSKTIDSMAFHRLSPAISKMRMVATDAPLAERLPTADDIRELPENVSQAFAEIEPDDLALLQYTSGSTNAPKGVMVSHANLMANLETIRNAFGLNYGDAEQNDYTRSVFWLPHYHDMGLIGGILDTIYIGGHTTLMSPRSFLSKPLRWLRAIADRNATVSGAPNFAYELCIDRITPDEASAVDLSKWSVAFCGAEPVAADTLDRFRQRFESSEFRREAFLPCYGLAEATLLVSCSDQGVPFRRLVVDRDALLAGRVSPVAESHPRNLTRNIVSCGAVRGDTRIEVVDPVSRSRRNEGEIGEIWLTGSSIARGYWCREEVNKQQFHATLDCDNAGQTFLRTGDLGFVHEGELYVTGRCKDVIVLRGRNYYPHDIESTIERALGDSALRCVAVATDAFVGDAMSIVIEVDRHLSDASLPELVRCARRAIIDEHEVDARQVLLTKPGTIPVTTSGKLKRAECRLRLQADEIEYRYQWMRSIISDDSVATQLPPLPRFVNSHTITHATEQIETWLTQWLVARCGALPGNVSPDTPFADHGLDSMTAVELSSELDDWLGVELTPELAANYPTPTELAGYLAEQMRGAAANADSGLVEN</sequence>
<keyword evidence="4" id="KW-0436">Ligase</keyword>
<reference evidence="8 9" key="1">
    <citation type="journal article" date="2013" name="Mar. Genomics">
        <title>Expression of sulfatases in Rhodopirellula baltica and the diversity of sulfatases in the genus Rhodopirellula.</title>
        <authorList>
            <person name="Wegner C.E."/>
            <person name="Richter-Heitmann T."/>
            <person name="Klindworth A."/>
            <person name="Klockow C."/>
            <person name="Richter M."/>
            <person name="Achstetter T."/>
            <person name="Glockner F.O."/>
            <person name="Harder J."/>
        </authorList>
    </citation>
    <scope>NUCLEOTIDE SEQUENCE [LARGE SCALE GENOMIC DNA]</scope>
    <source>
        <strain evidence="8 9">SM41</strain>
    </source>
</reference>
<dbReference type="Proteomes" id="UP000011885">
    <property type="component" value="Unassembled WGS sequence"/>
</dbReference>
<dbReference type="PANTHER" id="PTHR22754">
    <property type="entry name" value="DISCO-INTERACTING PROTEIN 2 DIP2 -RELATED"/>
    <property type="match status" value="1"/>
</dbReference>
<evidence type="ECO:0000256" key="6">
    <source>
        <dbReference type="ARBA" id="ARBA00023098"/>
    </source>
</evidence>
<keyword evidence="6" id="KW-0443">Lipid metabolism</keyword>
<dbReference type="OrthoDB" id="219272at2"/>
<dbReference type="Gene3D" id="1.10.1200.10">
    <property type="entry name" value="ACP-like"/>
    <property type="match status" value="1"/>
</dbReference>
<dbReference type="Pfam" id="PF23024">
    <property type="entry name" value="AMP-dom_DIP2-like"/>
    <property type="match status" value="1"/>
</dbReference>
<evidence type="ECO:0000313" key="8">
    <source>
        <dbReference type="EMBL" id="EMI52763.1"/>
    </source>
</evidence>
<evidence type="ECO:0000256" key="1">
    <source>
        <dbReference type="ARBA" id="ARBA00006432"/>
    </source>
</evidence>
<dbReference type="SUPFAM" id="SSF47336">
    <property type="entry name" value="ACP-like"/>
    <property type="match status" value="1"/>
</dbReference>
<protein>
    <submittedName>
        <fullName evidence="8">Non-ribosomal peptide synthase</fullName>
    </submittedName>
</protein>
<dbReference type="InterPro" id="IPR025110">
    <property type="entry name" value="AMP-bd_C"/>
</dbReference>
<dbReference type="Gene3D" id="3.30.300.30">
    <property type="match status" value="1"/>
</dbReference>
<dbReference type="InterPro" id="IPR020806">
    <property type="entry name" value="PKS_PP-bd"/>
</dbReference>
<keyword evidence="3" id="KW-0597">Phosphoprotein</keyword>
<dbReference type="InterPro" id="IPR036736">
    <property type="entry name" value="ACP-like_sf"/>
</dbReference>
<gene>
    <name evidence="8" type="ORF">RSSM_05854</name>
</gene>
<evidence type="ECO:0000256" key="4">
    <source>
        <dbReference type="ARBA" id="ARBA00022598"/>
    </source>
</evidence>
<dbReference type="InterPro" id="IPR040097">
    <property type="entry name" value="FAAL/FAAC"/>
</dbReference>
<dbReference type="SUPFAM" id="SSF56801">
    <property type="entry name" value="Acetyl-CoA synthetase-like"/>
    <property type="match status" value="1"/>
</dbReference>
<dbReference type="PROSITE" id="PS50075">
    <property type="entry name" value="CARRIER"/>
    <property type="match status" value="1"/>
</dbReference>
<feature type="domain" description="Carrier" evidence="7">
    <location>
        <begin position="634"/>
        <end position="708"/>
    </location>
</feature>
<proteinExistence type="inferred from homology"/>
<evidence type="ECO:0000256" key="3">
    <source>
        <dbReference type="ARBA" id="ARBA00022553"/>
    </source>
</evidence>
<comment type="similarity">
    <text evidence="1">Belongs to the ATP-dependent AMP-binding enzyme family.</text>
</comment>
<dbReference type="InterPro" id="IPR009081">
    <property type="entry name" value="PP-bd_ACP"/>
</dbReference>
<dbReference type="InterPro" id="IPR045851">
    <property type="entry name" value="AMP-bd_C_sf"/>
</dbReference>
<evidence type="ECO:0000256" key="2">
    <source>
        <dbReference type="ARBA" id="ARBA00022450"/>
    </source>
</evidence>
<dbReference type="InterPro" id="IPR000873">
    <property type="entry name" value="AMP-dep_synth/lig_dom"/>
</dbReference>
<dbReference type="Pfam" id="PF00550">
    <property type="entry name" value="PP-binding"/>
    <property type="match status" value="1"/>
</dbReference>